<dbReference type="HOGENOM" id="CLU_041572_0_0_1"/>
<keyword evidence="5" id="KW-1185">Reference proteome</keyword>
<name>A0A067TNQ7_GALM3</name>
<organism evidence="4 5">
    <name type="scientific">Galerina marginata (strain CBS 339.88)</name>
    <dbReference type="NCBI Taxonomy" id="685588"/>
    <lineage>
        <taxon>Eukaryota</taxon>
        <taxon>Fungi</taxon>
        <taxon>Dikarya</taxon>
        <taxon>Basidiomycota</taxon>
        <taxon>Agaricomycotina</taxon>
        <taxon>Agaricomycetes</taxon>
        <taxon>Agaricomycetidae</taxon>
        <taxon>Agaricales</taxon>
        <taxon>Agaricineae</taxon>
        <taxon>Strophariaceae</taxon>
        <taxon>Galerina</taxon>
    </lineage>
</organism>
<dbReference type="AlphaFoldDB" id="A0A067TNQ7"/>
<feature type="compositionally biased region" description="Acidic residues" evidence="2">
    <location>
        <begin position="103"/>
        <end position="114"/>
    </location>
</feature>
<dbReference type="Gene3D" id="3.30.60.190">
    <property type="match status" value="1"/>
</dbReference>
<evidence type="ECO:0000313" key="4">
    <source>
        <dbReference type="EMBL" id="KDR80603.1"/>
    </source>
</evidence>
<dbReference type="SUPFAM" id="SSF144232">
    <property type="entry name" value="HIT/MYND zinc finger-like"/>
    <property type="match status" value="1"/>
</dbReference>
<feature type="region of interest" description="Disordered" evidence="2">
    <location>
        <begin position="92"/>
        <end position="114"/>
    </location>
</feature>
<dbReference type="STRING" id="685588.A0A067TNQ7"/>
<dbReference type="Pfam" id="PF04438">
    <property type="entry name" value="zf-HIT"/>
    <property type="match status" value="1"/>
</dbReference>
<proteinExistence type="predicted"/>
<dbReference type="PANTHER" id="PTHR15555:SF0">
    <property type="entry name" value="ZINC FINGER HIT DOMAIN-CONTAINING PROTEIN 2"/>
    <property type="match status" value="1"/>
</dbReference>
<dbReference type="OrthoDB" id="18412at2759"/>
<dbReference type="Proteomes" id="UP000027222">
    <property type="component" value="Unassembled WGS sequence"/>
</dbReference>
<protein>
    <recommendedName>
        <fullName evidence="3">HIT-type domain-containing protein</fullName>
    </recommendedName>
</protein>
<evidence type="ECO:0000256" key="2">
    <source>
        <dbReference type="SAM" id="MobiDB-lite"/>
    </source>
</evidence>
<gene>
    <name evidence="4" type="ORF">GALMADRAFT_222197</name>
</gene>
<evidence type="ECO:0000259" key="3">
    <source>
        <dbReference type="PROSITE" id="PS51083"/>
    </source>
</evidence>
<keyword evidence="1" id="KW-0479">Metal-binding</keyword>
<evidence type="ECO:0000313" key="5">
    <source>
        <dbReference type="Proteomes" id="UP000027222"/>
    </source>
</evidence>
<reference evidence="5" key="1">
    <citation type="journal article" date="2014" name="Proc. Natl. Acad. Sci. U.S.A.">
        <title>Extensive sampling of basidiomycete genomes demonstrates inadequacy of the white-rot/brown-rot paradigm for wood decay fungi.</title>
        <authorList>
            <person name="Riley R."/>
            <person name="Salamov A.A."/>
            <person name="Brown D.W."/>
            <person name="Nagy L.G."/>
            <person name="Floudas D."/>
            <person name="Held B.W."/>
            <person name="Levasseur A."/>
            <person name="Lombard V."/>
            <person name="Morin E."/>
            <person name="Otillar R."/>
            <person name="Lindquist E.A."/>
            <person name="Sun H."/>
            <person name="LaButti K.M."/>
            <person name="Schmutz J."/>
            <person name="Jabbour D."/>
            <person name="Luo H."/>
            <person name="Baker S.E."/>
            <person name="Pisabarro A.G."/>
            <person name="Walton J.D."/>
            <person name="Blanchette R.A."/>
            <person name="Henrissat B."/>
            <person name="Martin F."/>
            <person name="Cullen D."/>
            <person name="Hibbett D.S."/>
            <person name="Grigoriev I.V."/>
        </authorList>
    </citation>
    <scope>NUCLEOTIDE SEQUENCE [LARGE SCALE GENOMIC DNA]</scope>
    <source>
        <strain evidence="5">CBS 339.88</strain>
    </source>
</reference>
<dbReference type="InterPro" id="IPR039646">
    <property type="entry name" value="ZNHIT2"/>
</dbReference>
<dbReference type="InterPro" id="IPR007529">
    <property type="entry name" value="Znf_HIT"/>
</dbReference>
<feature type="domain" description="HIT-type" evidence="3">
    <location>
        <begin position="24"/>
        <end position="57"/>
    </location>
</feature>
<dbReference type="GO" id="GO:0008270">
    <property type="term" value="F:zinc ion binding"/>
    <property type="evidence" value="ECO:0007669"/>
    <property type="project" value="UniProtKB-UniRule"/>
</dbReference>
<accession>A0A067TNQ7</accession>
<keyword evidence="1" id="KW-0863">Zinc-finger</keyword>
<dbReference type="PROSITE" id="PS51083">
    <property type="entry name" value="ZF_HIT"/>
    <property type="match status" value="1"/>
</dbReference>
<dbReference type="EMBL" id="KL142371">
    <property type="protein sequence ID" value="KDR80603.1"/>
    <property type="molecule type" value="Genomic_DNA"/>
</dbReference>
<dbReference type="PANTHER" id="PTHR15555">
    <property type="entry name" value="ZINC FINGER HIT DOMAIN CONTAINING PROTEIN 2 PROTEIN FON -RELATED"/>
    <property type="match status" value="1"/>
</dbReference>
<evidence type="ECO:0000256" key="1">
    <source>
        <dbReference type="PROSITE-ProRule" id="PRU00453"/>
    </source>
</evidence>
<dbReference type="CDD" id="cd23024">
    <property type="entry name" value="zf-HIT_ZNHIT2-3"/>
    <property type="match status" value="1"/>
</dbReference>
<sequence length="419" mass="46940">MSSENNIQLPSSASSQGQKDTVTCPLCRRQFAKYTCPTCNVPYCSLTCFRSPAHNQCSEGFYKKEIEADIHSGPSKTAQERQKMMELLKKFEDDSSAEQSLVDGDDDDEDEDESDLVRRFETVDLDSLSPDALWSMLTPEERKKFTKAFDDPTSELAQQLLSSEQLEKEIQEPWWEAPTVDDSETIDDIVRRHGTRPDLMSIPTSMVKPIPTGHPLVYNMCAICIAYAYITRHLGTSPLGNLKPQDSEYQEARRLVTQLVPFLTDRRSTELYPNLPAVVTSIWSLLDLGEMTSSLFSVLLRDSAQLIKPLRITPVAPSSNETDGMLSSSHPHSMPVLVLSDIDKLLMDKFHIKDGQESQTNSKPNHITHKLRFYAAHILSTPSSILGSLSDEMMARAKGYEGEVGKVASDTSRGESRRL</sequence>
<keyword evidence="1" id="KW-0862">Zinc</keyword>